<feature type="chain" id="PRO_5026919965" evidence="1">
    <location>
        <begin position="24"/>
        <end position="148"/>
    </location>
</feature>
<keyword evidence="1" id="KW-0732">Signal</keyword>
<dbReference type="EMBL" id="CADCUA010000476">
    <property type="protein sequence ID" value="CAA9336409.1"/>
    <property type="molecule type" value="Genomic_DNA"/>
</dbReference>
<dbReference type="PANTHER" id="PTHR36302">
    <property type="entry name" value="BLR7088 PROTEIN"/>
    <property type="match status" value="1"/>
</dbReference>
<feature type="signal peptide" evidence="1">
    <location>
        <begin position="1"/>
        <end position="23"/>
    </location>
</feature>
<dbReference type="Pfam" id="PF04314">
    <property type="entry name" value="PCuAC"/>
    <property type="match status" value="1"/>
</dbReference>
<evidence type="ECO:0000313" key="2">
    <source>
        <dbReference type="EMBL" id="CAA9336409.1"/>
    </source>
</evidence>
<dbReference type="PANTHER" id="PTHR36302:SF1">
    <property type="entry name" value="COPPER CHAPERONE PCU(A)C"/>
    <property type="match status" value="1"/>
</dbReference>
<evidence type="ECO:0000256" key="1">
    <source>
        <dbReference type="SAM" id="SignalP"/>
    </source>
</evidence>
<sequence>MSITRFTVGLALAAAFASMPACAARPCEPQIREGWLRLPPGKAPMVAGFALIENRCTTPSTVVRVESDAFADVSLHETRVVDGMSRMRPVPALVLAPRGQAVLKPGGLHLMLMQPRSVLKPGDSVAIRFSLQDGRTVKAQFVVRPIGG</sequence>
<dbReference type="SUPFAM" id="SSF110087">
    <property type="entry name" value="DR1885-like metal-binding protein"/>
    <property type="match status" value="1"/>
</dbReference>
<proteinExistence type="predicted"/>
<protein>
    <submittedName>
        <fullName evidence="2">Copper metallochaperone PCu(A)C, inserts Cu(I) into cytochrome oxidase subunit II</fullName>
    </submittedName>
</protein>
<reference evidence="2" key="1">
    <citation type="submission" date="2020-02" db="EMBL/GenBank/DDBJ databases">
        <authorList>
            <person name="Meier V. D."/>
        </authorList>
    </citation>
    <scope>NUCLEOTIDE SEQUENCE</scope>
    <source>
        <strain evidence="2">AVDCRST_MAG71</strain>
    </source>
</reference>
<dbReference type="InterPro" id="IPR058248">
    <property type="entry name" value="Lxx211020-like"/>
</dbReference>
<gene>
    <name evidence="2" type="ORF">AVDCRST_MAG71-2026</name>
</gene>
<dbReference type="InterPro" id="IPR036182">
    <property type="entry name" value="PCuAC_sf"/>
</dbReference>
<dbReference type="Gene3D" id="2.60.40.1890">
    <property type="entry name" value="PCu(A)C copper chaperone"/>
    <property type="match status" value="1"/>
</dbReference>
<dbReference type="AlphaFoldDB" id="A0A6J4LLH2"/>
<accession>A0A6J4LLH2</accession>
<dbReference type="InterPro" id="IPR007410">
    <property type="entry name" value="LpqE-like"/>
</dbReference>
<name>A0A6J4LLH2_9GAMM</name>
<organism evidence="2">
    <name type="scientific">uncultured Lysobacter sp</name>
    <dbReference type="NCBI Taxonomy" id="271060"/>
    <lineage>
        <taxon>Bacteria</taxon>
        <taxon>Pseudomonadati</taxon>
        <taxon>Pseudomonadota</taxon>
        <taxon>Gammaproteobacteria</taxon>
        <taxon>Lysobacterales</taxon>
        <taxon>Lysobacteraceae</taxon>
        <taxon>Lysobacter</taxon>
        <taxon>environmental samples</taxon>
    </lineage>
</organism>